<dbReference type="Proteomes" id="UP001142810">
    <property type="component" value="Unassembled WGS sequence"/>
</dbReference>
<evidence type="ECO:0000256" key="1">
    <source>
        <dbReference type="ARBA" id="ARBA00022490"/>
    </source>
</evidence>
<dbReference type="Pfam" id="PF02547">
    <property type="entry name" value="Queuosine_synth"/>
    <property type="match status" value="1"/>
</dbReference>
<dbReference type="GO" id="GO:0051075">
    <property type="term" value="F:S-adenosylmethionine:tRNA ribosyltransferase-isomerase activity"/>
    <property type="evidence" value="ECO:0007669"/>
    <property type="project" value="UniProtKB-EC"/>
</dbReference>
<evidence type="ECO:0000256" key="3">
    <source>
        <dbReference type="ARBA" id="ARBA00022691"/>
    </source>
</evidence>
<comment type="pathway">
    <text evidence="5">tRNA modification; tRNA-queuosine biosynthesis.</text>
</comment>
<keyword evidence="1 5" id="KW-0963">Cytoplasm</keyword>
<dbReference type="SUPFAM" id="SSF111337">
    <property type="entry name" value="QueA-like"/>
    <property type="match status" value="1"/>
</dbReference>
<dbReference type="InterPro" id="IPR036100">
    <property type="entry name" value="QueA_sf"/>
</dbReference>
<evidence type="ECO:0000256" key="4">
    <source>
        <dbReference type="ARBA" id="ARBA00022785"/>
    </source>
</evidence>
<dbReference type="HAMAP" id="MF_00113">
    <property type="entry name" value="QueA"/>
    <property type="match status" value="1"/>
</dbReference>
<dbReference type="Gene3D" id="2.40.10.240">
    <property type="entry name" value="QueA-like"/>
    <property type="match status" value="1"/>
</dbReference>
<dbReference type="Gene3D" id="3.40.1780.10">
    <property type="entry name" value="QueA-like"/>
    <property type="match status" value="1"/>
</dbReference>
<keyword evidence="3 5" id="KW-0949">S-adenosyl-L-methionine</keyword>
<keyword evidence="2 5" id="KW-0808">Transferase</keyword>
<keyword evidence="7" id="KW-1185">Reference proteome</keyword>
<keyword evidence="6" id="KW-0328">Glycosyltransferase</keyword>
<dbReference type="InterPro" id="IPR003699">
    <property type="entry name" value="QueA"/>
</dbReference>
<name>A0ABT3P5D2_9ALTE</name>
<evidence type="ECO:0000313" key="7">
    <source>
        <dbReference type="Proteomes" id="UP001142810"/>
    </source>
</evidence>
<reference evidence="6" key="1">
    <citation type="submission" date="2022-11" db="EMBL/GenBank/DDBJ databases">
        <title>Alteromonas sp. nov., isolated from sea water of the Qingdao.</title>
        <authorList>
            <person name="Wang Q."/>
        </authorList>
    </citation>
    <scope>NUCLEOTIDE SEQUENCE</scope>
    <source>
        <strain evidence="6">ASW11-7</strain>
    </source>
</reference>
<comment type="catalytic activity">
    <reaction evidence="5">
        <text>7-aminomethyl-7-carbaguanosine(34) in tRNA + S-adenosyl-L-methionine = epoxyqueuosine(34) in tRNA + adenine + L-methionine + 2 H(+)</text>
        <dbReference type="Rhea" id="RHEA:32155"/>
        <dbReference type="Rhea" id="RHEA-COMP:10342"/>
        <dbReference type="Rhea" id="RHEA-COMP:18582"/>
        <dbReference type="ChEBI" id="CHEBI:15378"/>
        <dbReference type="ChEBI" id="CHEBI:16708"/>
        <dbReference type="ChEBI" id="CHEBI:57844"/>
        <dbReference type="ChEBI" id="CHEBI:59789"/>
        <dbReference type="ChEBI" id="CHEBI:82833"/>
        <dbReference type="ChEBI" id="CHEBI:194443"/>
        <dbReference type="EC" id="2.4.99.17"/>
    </reaction>
</comment>
<dbReference type="PANTHER" id="PTHR30307">
    <property type="entry name" value="S-ADENOSYLMETHIONINE:TRNA RIBOSYLTRANSFERASE-ISOMERASE"/>
    <property type="match status" value="1"/>
</dbReference>
<proteinExistence type="inferred from homology"/>
<dbReference type="NCBIfam" id="NF001140">
    <property type="entry name" value="PRK00147.1"/>
    <property type="match status" value="1"/>
</dbReference>
<comment type="similarity">
    <text evidence="5">Belongs to the QueA family.</text>
</comment>
<comment type="function">
    <text evidence="5">Transfers and isomerizes the ribose moiety from AdoMet to the 7-aminomethyl group of 7-deazaguanine (preQ1-tRNA) to give epoxyqueuosine (oQ-tRNA).</text>
</comment>
<dbReference type="RefSeq" id="WP_265615993.1">
    <property type="nucleotide sequence ID" value="NZ_JAPFRD010000002.1"/>
</dbReference>
<dbReference type="NCBIfam" id="TIGR00113">
    <property type="entry name" value="queA"/>
    <property type="match status" value="1"/>
</dbReference>
<evidence type="ECO:0000256" key="5">
    <source>
        <dbReference type="HAMAP-Rule" id="MF_00113"/>
    </source>
</evidence>
<comment type="subcellular location">
    <subcellularLocation>
        <location evidence="5">Cytoplasm</location>
    </subcellularLocation>
</comment>
<dbReference type="EC" id="2.4.99.17" evidence="5"/>
<dbReference type="EMBL" id="JAPFRD010000002">
    <property type="protein sequence ID" value="MCW8107296.1"/>
    <property type="molecule type" value="Genomic_DNA"/>
</dbReference>
<evidence type="ECO:0000313" key="6">
    <source>
        <dbReference type="EMBL" id="MCW8107296.1"/>
    </source>
</evidence>
<dbReference type="InterPro" id="IPR042118">
    <property type="entry name" value="QueA_dom1"/>
</dbReference>
<comment type="caution">
    <text evidence="6">The sequence shown here is derived from an EMBL/GenBank/DDBJ whole genome shotgun (WGS) entry which is preliminary data.</text>
</comment>
<dbReference type="PANTHER" id="PTHR30307:SF0">
    <property type="entry name" value="S-ADENOSYLMETHIONINE:TRNA RIBOSYLTRANSFERASE-ISOMERASE"/>
    <property type="match status" value="1"/>
</dbReference>
<comment type="subunit">
    <text evidence="5">Monomer.</text>
</comment>
<evidence type="ECO:0000256" key="2">
    <source>
        <dbReference type="ARBA" id="ARBA00022679"/>
    </source>
</evidence>
<gene>
    <name evidence="5 6" type="primary">queA</name>
    <name evidence="6" type="ORF">OPS25_02100</name>
</gene>
<keyword evidence="4 5" id="KW-0671">Queuosine biosynthesis</keyword>
<organism evidence="6 7">
    <name type="scientific">Alteromonas aquimaris</name>
    <dbReference type="NCBI Taxonomy" id="2998417"/>
    <lineage>
        <taxon>Bacteria</taxon>
        <taxon>Pseudomonadati</taxon>
        <taxon>Pseudomonadota</taxon>
        <taxon>Gammaproteobacteria</taxon>
        <taxon>Alteromonadales</taxon>
        <taxon>Alteromonadaceae</taxon>
        <taxon>Alteromonas/Salinimonas group</taxon>
        <taxon>Alteromonas</taxon>
    </lineage>
</organism>
<accession>A0ABT3P5D2</accession>
<sequence length="348" mass="38773">MKLSDFHFTLPEHLIAKYPTQERAASRLLQLNGQTGEVTHSMFKDMLDLVEEGDLLVFNDTRVIPARLKGQKATGGQVEVLVERILPDDTVLAHVRASKAPKAGTHLRLEDAIDVTVLGRQEALFHLQFKNVSSVLEALEQHGHMPLPPYIDRPDETSDQERYQTVYNQKPGAVAAPTAGLHFDDEILAALKRKGVNIAFVTLHVGAGTFQPVRVDNILEHKMHAEYAEVSQPVVDLVIQTKASGKRVIAVGTTSVRSLESAAVAAENSQDVIMPFFADTDIFIYPGYQFKVVDAMFTNFHLPESTLMMLISAFAGRDNVMAAYEEAIRENYRFFSYGDSMFIYPPKI</sequence>
<dbReference type="InterPro" id="IPR042119">
    <property type="entry name" value="QueA_dom2"/>
</dbReference>
<protein>
    <recommendedName>
        <fullName evidence="5">S-adenosylmethionine:tRNA ribosyltransferase-isomerase</fullName>
        <ecNumber evidence="5">2.4.99.17</ecNumber>
    </recommendedName>
    <alternativeName>
        <fullName evidence="5">Queuosine biosynthesis protein QueA</fullName>
    </alternativeName>
</protein>